<comment type="caution">
    <text evidence="1">The sequence shown here is derived from an EMBL/GenBank/DDBJ whole genome shotgun (WGS) entry which is preliminary data.</text>
</comment>
<protein>
    <submittedName>
        <fullName evidence="1">Uncharacterized protein</fullName>
    </submittedName>
</protein>
<reference evidence="1 2" key="1">
    <citation type="submission" date="2023-08" db="EMBL/GenBank/DDBJ databases">
        <authorList>
            <person name="Joshi A."/>
            <person name="Thite S."/>
        </authorList>
    </citation>
    <scope>NUCLEOTIDE SEQUENCE [LARGE SCALE GENOMIC DNA]</scope>
    <source>
        <strain evidence="1 2">AC40</strain>
    </source>
</reference>
<organism evidence="1 2">
    <name type="scientific">Alkalimonas collagenimarina</name>
    <dbReference type="NCBI Taxonomy" id="400390"/>
    <lineage>
        <taxon>Bacteria</taxon>
        <taxon>Pseudomonadati</taxon>
        <taxon>Pseudomonadota</taxon>
        <taxon>Gammaproteobacteria</taxon>
        <taxon>Alkalimonas</taxon>
    </lineage>
</organism>
<keyword evidence="2" id="KW-1185">Reference proteome</keyword>
<dbReference type="Proteomes" id="UP001231616">
    <property type="component" value="Unassembled WGS sequence"/>
</dbReference>
<name>A0ABT9GYB9_9GAMM</name>
<accession>A0ABT9GYB9</accession>
<dbReference type="RefSeq" id="WP_305893298.1">
    <property type="nucleotide sequence ID" value="NZ_JAUZVZ010000008.1"/>
</dbReference>
<sequence>MPSLAANLPTASVYLRQLKQLLNTLYQPAQAGDSLYQSMQHFFKKEHAQWQKLPELERSWQQARQQKPEQVQRERQRYTQLSHQLEQQRLARLERCMHWCEQLLQLSEGTTINETLTRSARILGSLQLLVPEQPHRAIEVQFSYKLIYKAVLALRLLDHRLKLQQMPEAWQQLWQKRSGVSESNGDCPFREQIQLPLLMAILLQDFGQLHPDAQALLTAPTDKLDPLKALTPDERVQFLAVSQQACTDLLKQGLGFWPYQGNDKTERNAHLHSQQQRQQWIQQLLEDSQQPGAGSGNLLKVPQVYASIVMPGRRGFSYEVLPKAALLLKEGVKRQLYSAEWVDQLLRITGLFPQGYGLAFIPPRHASQPKDKYEFAIVNALYPEQPEEPHCRIVTRNLQYKNTGKDCIIAVQQNLYFRQARKQLEIVPAERLQHILSKLFADHEQRFLRQLLPRCWQPNDFFAQPAHQNLWNKR</sequence>
<gene>
    <name evidence="1" type="ORF">Q3O60_07555</name>
</gene>
<evidence type="ECO:0000313" key="2">
    <source>
        <dbReference type="Proteomes" id="UP001231616"/>
    </source>
</evidence>
<evidence type="ECO:0000313" key="1">
    <source>
        <dbReference type="EMBL" id="MDP4536037.1"/>
    </source>
</evidence>
<proteinExistence type="predicted"/>
<dbReference type="EMBL" id="JAUZVZ010000008">
    <property type="protein sequence ID" value="MDP4536037.1"/>
    <property type="molecule type" value="Genomic_DNA"/>
</dbReference>